<gene>
    <name evidence="2" type="ORF">Hyperionvirus6_84</name>
</gene>
<protein>
    <submittedName>
        <fullName evidence="2">Chromosome condensation regulator</fullName>
    </submittedName>
</protein>
<dbReference type="SUPFAM" id="SSF50985">
    <property type="entry name" value="RCC1/BLIP-II"/>
    <property type="match status" value="1"/>
</dbReference>
<proteinExistence type="predicted"/>
<evidence type="ECO:0000256" key="1">
    <source>
        <dbReference type="ARBA" id="ARBA00022737"/>
    </source>
</evidence>
<dbReference type="InterPro" id="IPR051210">
    <property type="entry name" value="Ub_ligase/GEF_domain"/>
</dbReference>
<accession>A0A3G5AC02</accession>
<dbReference type="PROSITE" id="PS50012">
    <property type="entry name" value="RCC1_3"/>
    <property type="match status" value="3"/>
</dbReference>
<dbReference type="InterPro" id="IPR009091">
    <property type="entry name" value="RCC1/BLIP-II"/>
</dbReference>
<dbReference type="PANTHER" id="PTHR22870">
    <property type="entry name" value="REGULATOR OF CHROMOSOME CONDENSATION"/>
    <property type="match status" value="1"/>
</dbReference>
<reference evidence="2" key="1">
    <citation type="submission" date="2018-10" db="EMBL/GenBank/DDBJ databases">
        <title>Hidden diversity of soil giant viruses.</title>
        <authorList>
            <person name="Schulz F."/>
            <person name="Alteio L."/>
            <person name="Goudeau D."/>
            <person name="Ryan E.M."/>
            <person name="Malmstrom R.R."/>
            <person name="Blanchard J."/>
            <person name="Woyke T."/>
        </authorList>
    </citation>
    <scope>NUCLEOTIDE SEQUENCE</scope>
    <source>
        <strain evidence="2">HYV1</strain>
    </source>
</reference>
<organism evidence="2">
    <name type="scientific">Hyperionvirus sp</name>
    <dbReference type="NCBI Taxonomy" id="2487770"/>
    <lineage>
        <taxon>Viruses</taxon>
        <taxon>Varidnaviria</taxon>
        <taxon>Bamfordvirae</taxon>
        <taxon>Nucleocytoviricota</taxon>
        <taxon>Megaviricetes</taxon>
        <taxon>Imitervirales</taxon>
        <taxon>Mimiviridae</taxon>
        <taxon>Klosneuvirinae</taxon>
    </lineage>
</organism>
<dbReference type="PANTHER" id="PTHR22870:SF360">
    <property type="entry name" value="ULTRAVIOLET-B RECEPTOR UVR8"/>
    <property type="match status" value="1"/>
</dbReference>
<evidence type="ECO:0000313" key="2">
    <source>
        <dbReference type="EMBL" id="AYV83403.1"/>
    </source>
</evidence>
<dbReference type="Pfam" id="PF13540">
    <property type="entry name" value="RCC1_2"/>
    <property type="match status" value="1"/>
</dbReference>
<dbReference type="InterPro" id="IPR000408">
    <property type="entry name" value="Reg_chr_condens"/>
</dbReference>
<name>A0A3G5AC02_9VIRU</name>
<dbReference type="EMBL" id="MK072388">
    <property type="protein sequence ID" value="AYV83403.1"/>
    <property type="molecule type" value="Genomic_DNA"/>
</dbReference>
<dbReference type="Pfam" id="PF00415">
    <property type="entry name" value="RCC1"/>
    <property type="match status" value="2"/>
</dbReference>
<keyword evidence="1" id="KW-0677">Repeat</keyword>
<sequence>MVELFGWLPIDLRSIVLGYGHEVLFVLSDHELAKYDWFRLIRMHFELRYERGVSTNEQIMRVYLDNCIAASKVVTDPTNGIIRLMDGKLMGCGGNFYGELGFGDYKNRHLAEEIKNVPANVKDVICGMRHSIIILTDGTLMGCGRNQFGELGLGDNRDRNLFEEIKGIPKNIANVKCDPDHTTIRLTDGTIMRSGRNQYGHFGLGDNMNRNSFCEVKGIRKNVAEFSCQLNSSLIRFTDGTLMSCGANKFGQLGLGDNVNRNVFSEIKNIGKNVLEIKSGRRFTFIRLTDGTLMSCGRNRWGQLGLGDNIDRNVFTKINGIDKNIDEITCYCAWTTITLKNGERMVSGSYTYASQKNVFTTIPKKIEL</sequence>
<dbReference type="Gene3D" id="2.130.10.30">
    <property type="entry name" value="Regulator of chromosome condensation 1/beta-lactamase-inhibitor protein II"/>
    <property type="match status" value="2"/>
</dbReference>